<keyword evidence="2" id="KW-1185">Reference proteome</keyword>
<dbReference type="Proteomes" id="UP000837857">
    <property type="component" value="Chromosome 14"/>
</dbReference>
<protein>
    <submittedName>
        <fullName evidence="1">Uncharacterized protein</fullName>
    </submittedName>
</protein>
<proteinExistence type="predicted"/>
<evidence type="ECO:0000313" key="1">
    <source>
        <dbReference type="EMBL" id="CAH2041943.1"/>
    </source>
</evidence>
<reference evidence="1" key="1">
    <citation type="submission" date="2022-03" db="EMBL/GenBank/DDBJ databases">
        <authorList>
            <person name="Martin H S."/>
        </authorList>
    </citation>
    <scope>NUCLEOTIDE SEQUENCE</scope>
</reference>
<dbReference type="EMBL" id="OW152826">
    <property type="protein sequence ID" value="CAH2041943.1"/>
    <property type="molecule type" value="Genomic_DNA"/>
</dbReference>
<sequence length="169" mass="18779">MVAFCDSTHGRHGYSGRITRHFHIAERLRAQTARGLSDGRSAERRKQDVTSRDVIVGCWSILIQPAAMAGDSVVRRKAAGVTVARMGRSVRRRARLALDDASAHSTLFISPPRYLAGPPARFGVNETHPHPTPLQCLRSTRRRVPEQRWVATAEFLGTSHNRECSESVT</sequence>
<accession>A0ABN8HZT9</accession>
<feature type="non-terminal residue" evidence="1">
    <location>
        <position position="1"/>
    </location>
</feature>
<organism evidence="1 2">
    <name type="scientific">Iphiclides podalirius</name>
    <name type="common">scarce swallowtail</name>
    <dbReference type="NCBI Taxonomy" id="110791"/>
    <lineage>
        <taxon>Eukaryota</taxon>
        <taxon>Metazoa</taxon>
        <taxon>Ecdysozoa</taxon>
        <taxon>Arthropoda</taxon>
        <taxon>Hexapoda</taxon>
        <taxon>Insecta</taxon>
        <taxon>Pterygota</taxon>
        <taxon>Neoptera</taxon>
        <taxon>Endopterygota</taxon>
        <taxon>Lepidoptera</taxon>
        <taxon>Glossata</taxon>
        <taxon>Ditrysia</taxon>
        <taxon>Papilionoidea</taxon>
        <taxon>Papilionidae</taxon>
        <taxon>Papilioninae</taxon>
        <taxon>Iphiclides</taxon>
    </lineage>
</organism>
<name>A0ABN8HZT9_9NEOP</name>
<gene>
    <name evidence="1" type="ORF">IPOD504_LOCUS3477</name>
</gene>
<evidence type="ECO:0000313" key="2">
    <source>
        <dbReference type="Proteomes" id="UP000837857"/>
    </source>
</evidence>